<feature type="chain" id="PRO_5016292982" evidence="2">
    <location>
        <begin position="21"/>
        <end position="174"/>
    </location>
</feature>
<dbReference type="InterPro" id="IPR013766">
    <property type="entry name" value="Thioredoxin_domain"/>
</dbReference>
<dbReference type="PROSITE" id="PS00194">
    <property type="entry name" value="THIOREDOXIN_1"/>
    <property type="match status" value="1"/>
</dbReference>
<feature type="domain" description="Thioredoxin" evidence="3">
    <location>
        <begin position="20"/>
        <end position="174"/>
    </location>
</feature>
<dbReference type="PANTHER" id="PTHR42852">
    <property type="entry name" value="THIOL:DISULFIDE INTERCHANGE PROTEIN DSBE"/>
    <property type="match status" value="1"/>
</dbReference>
<evidence type="ECO:0000256" key="1">
    <source>
        <dbReference type="ARBA" id="ARBA00023284"/>
    </source>
</evidence>
<dbReference type="InterPro" id="IPR050553">
    <property type="entry name" value="Thioredoxin_ResA/DsbE_sf"/>
</dbReference>
<accession>A0A327R932</accession>
<dbReference type="OrthoDB" id="9815205at2"/>
<evidence type="ECO:0000313" key="5">
    <source>
        <dbReference type="Proteomes" id="UP000248703"/>
    </source>
</evidence>
<proteinExistence type="predicted"/>
<dbReference type="GO" id="GO:0016209">
    <property type="term" value="F:antioxidant activity"/>
    <property type="evidence" value="ECO:0007669"/>
    <property type="project" value="InterPro"/>
</dbReference>
<gene>
    <name evidence="4" type="ORF">LY08_01954</name>
</gene>
<dbReference type="PANTHER" id="PTHR42852:SF13">
    <property type="entry name" value="PROTEIN DIPZ"/>
    <property type="match status" value="1"/>
</dbReference>
<dbReference type="AlphaFoldDB" id="A0A327R932"/>
<evidence type="ECO:0000259" key="3">
    <source>
        <dbReference type="PROSITE" id="PS51352"/>
    </source>
</evidence>
<dbReference type="Gene3D" id="3.40.30.10">
    <property type="entry name" value="Glutaredoxin"/>
    <property type="match status" value="1"/>
</dbReference>
<comment type="caution">
    <text evidence="4">The sequence shown here is derived from an EMBL/GenBank/DDBJ whole genome shotgun (WGS) entry which is preliminary data.</text>
</comment>
<dbReference type="InterPro" id="IPR017937">
    <property type="entry name" value="Thioredoxin_CS"/>
</dbReference>
<evidence type="ECO:0000313" key="4">
    <source>
        <dbReference type="EMBL" id="RAJ13436.1"/>
    </source>
</evidence>
<evidence type="ECO:0000256" key="2">
    <source>
        <dbReference type="SAM" id="SignalP"/>
    </source>
</evidence>
<dbReference type="Proteomes" id="UP000248703">
    <property type="component" value="Unassembled WGS sequence"/>
</dbReference>
<dbReference type="InterPro" id="IPR036249">
    <property type="entry name" value="Thioredoxin-like_sf"/>
</dbReference>
<dbReference type="GO" id="GO:0016491">
    <property type="term" value="F:oxidoreductase activity"/>
    <property type="evidence" value="ECO:0007669"/>
    <property type="project" value="InterPro"/>
</dbReference>
<keyword evidence="1" id="KW-0676">Redox-active center</keyword>
<feature type="signal peptide" evidence="2">
    <location>
        <begin position="1"/>
        <end position="20"/>
    </location>
</feature>
<dbReference type="EMBL" id="QLLO01000006">
    <property type="protein sequence ID" value="RAJ13436.1"/>
    <property type="molecule type" value="Genomic_DNA"/>
</dbReference>
<name>A0A327R932_9FLAO</name>
<dbReference type="PROSITE" id="PS51352">
    <property type="entry name" value="THIOREDOXIN_2"/>
    <property type="match status" value="1"/>
</dbReference>
<keyword evidence="5" id="KW-1185">Reference proteome</keyword>
<organism evidence="4 5">
    <name type="scientific">Olleya aquimaris</name>
    <dbReference type="NCBI Taxonomy" id="639310"/>
    <lineage>
        <taxon>Bacteria</taxon>
        <taxon>Pseudomonadati</taxon>
        <taxon>Bacteroidota</taxon>
        <taxon>Flavobacteriia</taxon>
        <taxon>Flavobacteriales</taxon>
        <taxon>Flavobacteriaceae</taxon>
    </lineage>
</organism>
<dbReference type="SUPFAM" id="SSF52833">
    <property type="entry name" value="Thioredoxin-like"/>
    <property type="match status" value="1"/>
</dbReference>
<protein>
    <submittedName>
        <fullName evidence="4">AhpC/TSA family protein</fullName>
    </submittedName>
</protein>
<dbReference type="CDD" id="cd02966">
    <property type="entry name" value="TlpA_like_family"/>
    <property type="match status" value="1"/>
</dbReference>
<dbReference type="Pfam" id="PF00578">
    <property type="entry name" value="AhpC-TSA"/>
    <property type="match status" value="1"/>
</dbReference>
<dbReference type="InterPro" id="IPR000866">
    <property type="entry name" value="AhpC/TSA"/>
</dbReference>
<keyword evidence="2" id="KW-0732">Signal</keyword>
<reference evidence="4 5" key="1">
    <citation type="submission" date="2018-06" db="EMBL/GenBank/DDBJ databases">
        <title>Genomic Encyclopedia of Archaeal and Bacterial Type Strains, Phase II (KMG-II): from individual species to whole genera.</title>
        <authorList>
            <person name="Goeker M."/>
        </authorList>
    </citation>
    <scope>NUCLEOTIDE SEQUENCE [LARGE SCALE GENOMIC DNA]</scope>
    <source>
        <strain evidence="4 5">DSM 24464</strain>
    </source>
</reference>
<sequence>MKSVLLLSLFVFLPCSNPLINLGFTSENSFLSDSETLKIFNFEELENYLATKDKTKTYVVNFWATWCAPCVKELPYFEKLNKEYSNKKVEVILVSLDFPKHLETKLKPFLNKHKLKSEVILLNDVDSNTWIPKVNKDWSGAIPATIIYNQKKTIFYERSFEYKELETELKQFLN</sequence>